<dbReference type="Proteomes" id="UP000616885">
    <property type="component" value="Unassembled WGS sequence"/>
</dbReference>
<protein>
    <submittedName>
        <fullName evidence="1">Uncharacterized protein</fullName>
    </submittedName>
</protein>
<proteinExistence type="predicted"/>
<dbReference type="EMBL" id="JADCTT010000003">
    <property type="protein sequence ID" value="KAF9754441.1"/>
    <property type="molecule type" value="Genomic_DNA"/>
</dbReference>
<comment type="caution">
    <text evidence="1">The sequence shown here is derived from an EMBL/GenBank/DDBJ whole genome shotgun (WGS) entry which is preliminary data.</text>
</comment>
<evidence type="ECO:0000313" key="2">
    <source>
        <dbReference type="Proteomes" id="UP000616885"/>
    </source>
</evidence>
<name>A0A8H7TRK3_BIOOC</name>
<organism evidence="1 2">
    <name type="scientific">Bionectria ochroleuca</name>
    <name type="common">Gliocladium roseum</name>
    <dbReference type="NCBI Taxonomy" id="29856"/>
    <lineage>
        <taxon>Eukaryota</taxon>
        <taxon>Fungi</taxon>
        <taxon>Dikarya</taxon>
        <taxon>Ascomycota</taxon>
        <taxon>Pezizomycotina</taxon>
        <taxon>Sordariomycetes</taxon>
        <taxon>Hypocreomycetidae</taxon>
        <taxon>Hypocreales</taxon>
        <taxon>Bionectriaceae</taxon>
        <taxon>Clonostachys</taxon>
    </lineage>
</organism>
<dbReference type="AlphaFoldDB" id="A0A8H7TRK3"/>
<gene>
    <name evidence="1" type="ORF">IM811_009882</name>
</gene>
<evidence type="ECO:0000313" key="1">
    <source>
        <dbReference type="EMBL" id="KAF9754441.1"/>
    </source>
</evidence>
<sequence>MSSYQKKMCAVPDETCWDQAWPLKSCLAGRIWQSHVDQRDIAIAIENSTNTPMDTMILEREVFLCALVEISCQCAWFGTQGNFLVLEKNERRLWRSTAVVILRQAYS</sequence>
<accession>A0A8H7TRK3</accession>
<reference evidence="1" key="1">
    <citation type="submission" date="2020-10" db="EMBL/GenBank/DDBJ databases">
        <title>High-Quality Genome Resource of Clonostachys rosea strain S41 by Oxford Nanopore Long-Read Sequencing.</title>
        <authorList>
            <person name="Wang H."/>
        </authorList>
    </citation>
    <scope>NUCLEOTIDE SEQUENCE</scope>
    <source>
        <strain evidence="1">S41</strain>
    </source>
</reference>